<dbReference type="EMBL" id="SLVX01000001">
    <property type="protein sequence ID" value="TCN48496.1"/>
    <property type="molecule type" value="Genomic_DNA"/>
</dbReference>
<dbReference type="Gene3D" id="2.150.10.10">
    <property type="entry name" value="Serralysin-like metalloprotease, C-terminal"/>
    <property type="match status" value="1"/>
</dbReference>
<organism evidence="7 8">
    <name type="scientific">Shinella granuli</name>
    <dbReference type="NCBI Taxonomy" id="323621"/>
    <lineage>
        <taxon>Bacteria</taxon>
        <taxon>Pseudomonadati</taxon>
        <taxon>Pseudomonadota</taxon>
        <taxon>Alphaproteobacteria</taxon>
        <taxon>Hyphomicrobiales</taxon>
        <taxon>Rhizobiaceae</taxon>
        <taxon>Shinella</taxon>
    </lineage>
</organism>
<dbReference type="SUPFAM" id="SSF51120">
    <property type="entry name" value="beta-Roll"/>
    <property type="match status" value="1"/>
</dbReference>
<dbReference type="InterPro" id="IPR019960">
    <property type="entry name" value="T1SS_VCA0849"/>
</dbReference>
<feature type="region of interest" description="Disordered" evidence="5">
    <location>
        <begin position="159"/>
        <end position="184"/>
    </location>
</feature>
<gene>
    <name evidence="7" type="ORF">EV665_101231</name>
</gene>
<protein>
    <submittedName>
        <fullName evidence="7">Putative secreted protein (Type I secretion substrate)</fullName>
    </submittedName>
</protein>
<dbReference type="InterPro" id="IPR011049">
    <property type="entry name" value="Serralysin-like_metalloprot_C"/>
</dbReference>
<comment type="subcellular location">
    <subcellularLocation>
        <location evidence="2">Secreted</location>
    </subcellularLocation>
</comment>
<dbReference type="Pfam" id="PF08548">
    <property type="entry name" value="Peptidase_M10_C"/>
    <property type="match status" value="1"/>
</dbReference>
<comment type="cofactor">
    <cofactor evidence="1">
        <name>Ca(2+)</name>
        <dbReference type="ChEBI" id="CHEBI:29108"/>
    </cofactor>
</comment>
<dbReference type="Proteomes" id="UP000295351">
    <property type="component" value="Unassembled WGS sequence"/>
</dbReference>
<dbReference type="GO" id="GO:0005615">
    <property type="term" value="C:extracellular space"/>
    <property type="evidence" value="ECO:0007669"/>
    <property type="project" value="InterPro"/>
</dbReference>
<evidence type="ECO:0000256" key="1">
    <source>
        <dbReference type="ARBA" id="ARBA00001913"/>
    </source>
</evidence>
<evidence type="ECO:0000313" key="7">
    <source>
        <dbReference type="EMBL" id="TCN48496.1"/>
    </source>
</evidence>
<proteinExistence type="predicted"/>
<dbReference type="NCBIfam" id="TIGR03661">
    <property type="entry name" value="T1SS_VCA0849"/>
    <property type="match status" value="1"/>
</dbReference>
<dbReference type="InterPro" id="IPR018511">
    <property type="entry name" value="Hemolysin-typ_Ca-bd_CS"/>
</dbReference>
<dbReference type="RefSeq" id="WP_133032780.1">
    <property type="nucleotide sequence ID" value="NZ_BAABEI010000012.1"/>
</dbReference>
<reference evidence="7 8" key="1">
    <citation type="submission" date="2019-03" db="EMBL/GenBank/DDBJ databases">
        <title>Genomic Encyclopedia of Type Strains, Phase IV (KMG-IV): sequencing the most valuable type-strain genomes for metagenomic binning, comparative biology and taxonomic classification.</title>
        <authorList>
            <person name="Goeker M."/>
        </authorList>
    </citation>
    <scope>NUCLEOTIDE SEQUENCE [LARGE SCALE GENOMIC DNA]</scope>
    <source>
        <strain evidence="7 8">DSM 18401</strain>
    </source>
</reference>
<dbReference type="PANTHER" id="PTHR38340:SF1">
    <property type="entry name" value="S-LAYER PROTEIN"/>
    <property type="match status" value="1"/>
</dbReference>
<evidence type="ECO:0000256" key="5">
    <source>
        <dbReference type="SAM" id="MobiDB-lite"/>
    </source>
</evidence>
<dbReference type="GO" id="GO:0005509">
    <property type="term" value="F:calcium ion binding"/>
    <property type="evidence" value="ECO:0007669"/>
    <property type="project" value="InterPro"/>
</dbReference>
<evidence type="ECO:0000256" key="3">
    <source>
        <dbReference type="ARBA" id="ARBA00022525"/>
    </source>
</evidence>
<dbReference type="PANTHER" id="PTHR38340">
    <property type="entry name" value="S-LAYER PROTEIN"/>
    <property type="match status" value="1"/>
</dbReference>
<dbReference type="InterPro" id="IPR001343">
    <property type="entry name" value="Hemolysn_Ca-bd"/>
</dbReference>
<dbReference type="InterPro" id="IPR050557">
    <property type="entry name" value="RTX_toxin/Mannuronan_C5-epim"/>
</dbReference>
<keyword evidence="3" id="KW-0964">Secreted</keyword>
<dbReference type="PROSITE" id="PS00330">
    <property type="entry name" value="HEMOLYSIN_CALCIUM"/>
    <property type="match status" value="3"/>
</dbReference>
<evidence type="ECO:0000259" key="6">
    <source>
        <dbReference type="Pfam" id="PF08548"/>
    </source>
</evidence>
<accession>A0A4R2D4B5</accession>
<feature type="domain" description="Peptidase M10 serralysin C-terminal" evidence="6">
    <location>
        <begin position="188"/>
        <end position="313"/>
    </location>
</feature>
<name>A0A4R2D4B5_SHIGR</name>
<dbReference type="InterPro" id="IPR013858">
    <property type="entry name" value="Peptidase_M10B_C"/>
</dbReference>
<evidence type="ECO:0000256" key="2">
    <source>
        <dbReference type="ARBA" id="ARBA00004613"/>
    </source>
</evidence>
<sequence length="314" mass="33438">MTTFSYKGYLSTHNSNGSATKLKSTKLEVVATSKDAVFSYKRADGKEGITITSPAIELRIDGKVYAPKKLDADITQISWRDGNGTKGVANILVVDLGDQQFTMQISGNDIPTLSTAGKYNSFVNSITSEKPLTFGFFGPDGKIPLDRIMKPSVTENDRILGTNGKNTYDGGVGNDQISGQGGNDILKGGAGNDKLYGGAGRDELHGGAGKDVFIFKSIKDSTVAVSGRDTIKDFSSKEGDKIDLKAIDADTTTKGNQTFEFIGTKAFSGDAGELRYIKKGGDTFVFADVNGDKKADFSILIDASLTLKATDFIL</sequence>
<dbReference type="AlphaFoldDB" id="A0A4R2D4B5"/>
<evidence type="ECO:0000313" key="8">
    <source>
        <dbReference type="Proteomes" id="UP000295351"/>
    </source>
</evidence>
<comment type="caution">
    <text evidence="7">The sequence shown here is derived from an EMBL/GenBank/DDBJ whole genome shotgun (WGS) entry which is preliminary data.</text>
</comment>
<evidence type="ECO:0000256" key="4">
    <source>
        <dbReference type="ARBA" id="ARBA00022737"/>
    </source>
</evidence>
<keyword evidence="8" id="KW-1185">Reference proteome</keyword>
<dbReference type="PRINTS" id="PR00313">
    <property type="entry name" value="CABNDNGRPT"/>
</dbReference>
<keyword evidence="4" id="KW-0677">Repeat</keyword>
<dbReference type="Pfam" id="PF00353">
    <property type="entry name" value="HemolysinCabind"/>
    <property type="match status" value="1"/>
</dbReference>